<sequence length="47" mass="5160">MPAQSSAGFRSGMAGFSLCYAGFSNRITWFNGTVHTFVQRCHQEDAS</sequence>
<keyword evidence="2" id="KW-1185">Reference proteome</keyword>
<dbReference type="EMBL" id="RIAR02000001">
    <property type="protein sequence ID" value="NSL88275.1"/>
    <property type="molecule type" value="Genomic_DNA"/>
</dbReference>
<protein>
    <submittedName>
        <fullName evidence="1">Uncharacterized protein</fullName>
    </submittedName>
</protein>
<organism evidence="1 2">
    <name type="scientific">Chitinophaga solisilvae</name>
    <dbReference type="NCBI Taxonomy" id="1233460"/>
    <lineage>
        <taxon>Bacteria</taxon>
        <taxon>Pseudomonadati</taxon>
        <taxon>Bacteroidota</taxon>
        <taxon>Chitinophagia</taxon>
        <taxon>Chitinophagales</taxon>
        <taxon>Chitinophagaceae</taxon>
        <taxon>Chitinophaga</taxon>
    </lineage>
</organism>
<name>A0A9Q5DCL2_9BACT</name>
<gene>
    <name evidence="1" type="ORF">ECE50_015655</name>
</gene>
<accession>A0A9Q5DCL2</accession>
<proteinExistence type="predicted"/>
<reference evidence="1" key="1">
    <citation type="submission" date="2020-05" db="EMBL/GenBank/DDBJ databases">
        <title>Chitinophaga laudate sp. nov., isolated from a tropical peat swamp.</title>
        <authorList>
            <person name="Goh C.B.S."/>
            <person name="Lee M.S."/>
            <person name="Parimannan S."/>
            <person name="Pasbakhsh P."/>
            <person name="Yule C.M."/>
            <person name="Rajandas H."/>
            <person name="Loke S."/>
            <person name="Croft L."/>
            <person name="Tan J.B.L."/>
        </authorList>
    </citation>
    <scope>NUCLEOTIDE SEQUENCE</scope>
    <source>
        <strain evidence="1">Mgbs1</strain>
    </source>
</reference>
<comment type="caution">
    <text evidence="1">The sequence shown here is derived from an EMBL/GenBank/DDBJ whole genome shotgun (WGS) entry which is preliminary data.</text>
</comment>
<dbReference type="Proteomes" id="UP000281028">
    <property type="component" value="Unassembled WGS sequence"/>
</dbReference>
<dbReference type="AlphaFoldDB" id="A0A9Q5DCL2"/>
<evidence type="ECO:0000313" key="1">
    <source>
        <dbReference type="EMBL" id="NSL88275.1"/>
    </source>
</evidence>
<evidence type="ECO:0000313" key="2">
    <source>
        <dbReference type="Proteomes" id="UP000281028"/>
    </source>
</evidence>